<keyword evidence="4" id="KW-0479">Metal-binding</keyword>
<comment type="catalytic activity">
    <reaction evidence="14">
        <text>a 1,N(6)-etheno-2'-deoxyadenosine in single-stranded DNA + 2-oxoglutarate + O2 + H2O = a 2'-deoxyadenosine in single-stranded DNA + glyoxal + succinate + CO2</text>
        <dbReference type="Rhea" id="RHEA:70459"/>
        <dbReference type="Rhea" id="RHEA-COMP:17896"/>
        <dbReference type="Rhea" id="RHEA-COMP:17904"/>
        <dbReference type="ChEBI" id="CHEBI:15377"/>
        <dbReference type="ChEBI" id="CHEBI:15379"/>
        <dbReference type="ChEBI" id="CHEBI:16526"/>
        <dbReference type="ChEBI" id="CHEBI:16810"/>
        <dbReference type="ChEBI" id="CHEBI:30031"/>
        <dbReference type="ChEBI" id="CHEBI:34779"/>
        <dbReference type="ChEBI" id="CHEBI:90615"/>
        <dbReference type="ChEBI" id="CHEBI:189583"/>
    </reaction>
    <physiologicalReaction direction="left-to-right" evidence="14">
        <dbReference type="Rhea" id="RHEA:70460"/>
    </physiologicalReaction>
</comment>
<feature type="binding site" evidence="27">
    <location>
        <position position="167"/>
    </location>
    <ligand>
        <name>2-oxoglutarate</name>
        <dbReference type="ChEBI" id="CHEBI:16810"/>
    </ligand>
</feature>
<proteinExistence type="predicted"/>
<dbReference type="InterPro" id="IPR037151">
    <property type="entry name" value="AlkB-like_sf"/>
</dbReference>
<evidence type="ECO:0000256" key="1">
    <source>
        <dbReference type="ARBA" id="ARBA00001954"/>
    </source>
</evidence>
<reference evidence="29" key="2">
    <citation type="journal article" date="2023" name="Science">
        <title>Genomic signatures of disease resistance in endangered staghorn corals.</title>
        <authorList>
            <person name="Vollmer S.V."/>
            <person name="Selwyn J.D."/>
            <person name="Despard B.A."/>
            <person name="Roesel C.L."/>
        </authorList>
    </citation>
    <scope>NUCLEOTIDE SEQUENCE</scope>
    <source>
        <strain evidence="29">K2</strain>
    </source>
</reference>
<comment type="catalytic activity">
    <reaction evidence="13">
        <text>an N(3)-methyl-2'-deoxycytidine in single-stranded DNA + 2-oxoglutarate + O2 = a 2'-deoxycytidine in single-stranded DNA + formaldehyde + succinate + CO2 + H(+)</text>
        <dbReference type="Rhea" id="RHEA:70435"/>
        <dbReference type="Rhea" id="RHEA-COMP:12846"/>
        <dbReference type="Rhea" id="RHEA-COMP:17894"/>
        <dbReference type="ChEBI" id="CHEBI:15378"/>
        <dbReference type="ChEBI" id="CHEBI:15379"/>
        <dbReference type="ChEBI" id="CHEBI:16526"/>
        <dbReference type="ChEBI" id="CHEBI:16810"/>
        <dbReference type="ChEBI" id="CHEBI:16842"/>
        <dbReference type="ChEBI" id="CHEBI:30031"/>
        <dbReference type="ChEBI" id="CHEBI:85452"/>
        <dbReference type="ChEBI" id="CHEBI:139075"/>
    </reaction>
    <physiologicalReaction direction="left-to-right" evidence="13">
        <dbReference type="Rhea" id="RHEA:70436"/>
    </physiologicalReaction>
</comment>
<evidence type="ECO:0000256" key="8">
    <source>
        <dbReference type="ARBA" id="ARBA00023002"/>
    </source>
</evidence>
<comment type="caution">
    <text evidence="29">The sequence shown here is derived from an EMBL/GenBank/DDBJ whole genome shotgun (WGS) entry which is preliminary data.</text>
</comment>
<comment type="subunit">
    <text evidence="22">Interacts with PCNA homotrimer; this interaction is enhanced during the S-phase of the cell cycle. Interacts with nucleolar proteins NCL, UBTF and NPM1. Interacts with XRCC5-XRCC6 heterodimer.</text>
</comment>
<dbReference type="AlphaFoldDB" id="A0AAD9VHL6"/>
<feature type="binding site" evidence="27">
    <location>
        <position position="258"/>
    </location>
    <ligand>
        <name>2-oxoglutarate</name>
        <dbReference type="ChEBI" id="CHEBI:16810"/>
    </ligand>
</feature>
<dbReference type="Pfam" id="PF13532">
    <property type="entry name" value="2OG-FeII_Oxy_2"/>
    <property type="match status" value="1"/>
</dbReference>
<dbReference type="EC" id="1.14.11.33" evidence="23"/>
<keyword evidence="30" id="KW-1185">Reference proteome</keyword>
<protein>
    <recommendedName>
        <fullName evidence="24">DNA oxidative demethylase ALKBH2</fullName>
        <ecNumber evidence="23">1.14.11.33</ecNumber>
    </recommendedName>
    <alternativeName>
        <fullName evidence="25">Alkylated DNA repair protein alkB homolog 2</fullName>
    </alternativeName>
    <alternativeName>
        <fullName evidence="26">Alpha-ketoglutarate-dependent dioxygenase alkB homolog 2</fullName>
    </alternativeName>
</protein>
<accession>A0AAD9VHL6</accession>
<evidence type="ECO:0000256" key="2">
    <source>
        <dbReference type="ARBA" id="ARBA00004604"/>
    </source>
</evidence>
<keyword evidence="10" id="KW-0234">DNA repair</keyword>
<comment type="catalytic activity">
    <reaction evidence="16">
        <text>a 3,N(4)-etheno-2'-deoxycytidine in double-stranded DNA + 2-oxoglutarate + O2 + H2O = a 2'-deoxycytidine in double-stranded DNA + glyoxal + succinate + CO2</text>
        <dbReference type="Rhea" id="RHEA:70467"/>
        <dbReference type="Rhea" id="RHEA-COMP:17070"/>
        <dbReference type="Rhea" id="RHEA-COMP:17905"/>
        <dbReference type="ChEBI" id="CHEBI:15377"/>
        <dbReference type="ChEBI" id="CHEBI:15379"/>
        <dbReference type="ChEBI" id="CHEBI:16526"/>
        <dbReference type="ChEBI" id="CHEBI:16810"/>
        <dbReference type="ChEBI" id="CHEBI:30031"/>
        <dbReference type="ChEBI" id="CHEBI:34779"/>
        <dbReference type="ChEBI" id="CHEBI:85452"/>
        <dbReference type="ChEBI" id="CHEBI:189585"/>
    </reaction>
    <physiologicalReaction direction="left-to-right" evidence="16">
        <dbReference type="Rhea" id="RHEA:70468"/>
    </physiologicalReaction>
</comment>
<comment type="catalytic activity">
    <reaction evidence="20">
        <text>an N(1)-methyl-2'-deoxyadenosine in double-stranded DNA + 2-oxoglutarate + O2 = a 2'-deoxyadenosine in double-stranded DNA + formaldehyde + succinate + CO2 + H(+)</text>
        <dbReference type="Rhea" id="RHEA:70443"/>
        <dbReference type="Rhea" id="RHEA-COMP:14236"/>
        <dbReference type="Rhea" id="RHEA-COMP:17897"/>
        <dbReference type="ChEBI" id="CHEBI:15378"/>
        <dbReference type="ChEBI" id="CHEBI:15379"/>
        <dbReference type="ChEBI" id="CHEBI:16526"/>
        <dbReference type="ChEBI" id="CHEBI:16810"/>
        <dbReference type="ChEBI" id="CHEBI:16842"/>
        <dbReference type="ChEBI" id="CHEBI:30031"/>
        <dbReference type="ChEBI" id="CHEBI:90615"/>
        <dbReference type="ChEBI" id="CHEBI:139096"/>
    </reaction>
    <physiologicalReaction direction="left-to-right" evidence="20">
        <dbReference type="Rhea" id="RHEA:70444"/>
    </physiologicalReaction>
</comment>
<evidence type="ECO:0000256" key="10">
    <source>
        <dbReference type="ARBA" id="ARBA00023204"/>
    </source>
</evidence>
<dbReference type="Proteomes" id="UP001249851">
    <property type="component" value="Unassembled WGS sequence"/>
</dbReference>
<evidence type="ECO:0000256" key="11">
    <source>
        <dbReference type="ARBA" id="ARBA00023242"/>
    </source>
</evidence>
<feature type="binding site" evidence="27">
    <location>
        <position position="180"/>
    </location>
    <ligand>
        <name>substrate</name>
    </ligand>
</feature>
<reference evidence="29" key="1">
    <citation type="journal article" date="2023" name="G3 (Bethesda)">
        <title>Whole genome assembly and annotation of the endangered Caribbean coral Acropora cervicornis.</title>
        <authorList>
            <person name="Selwyn J.D."/>
            <person name="Vollmer S.V."/>
        </authorList>
    </citation>
    <scope>NUCLEOTIDE SEQUENCE</scope>
    <source>
        <strain evidence="29">K2</strain>
    </source>
</reference>
<feature type="binding site" evidence="27">
    <location>
        <begin position="126"/>
        <end position="128"/>
    </location>
    <ligand>
        <name>substrate</name>
    </ligand>
</feature>
<comment type="catalytic activity">
    <reaction evidence="15">
        <text>an N(3)-methyl-2'-deoxycytidine in double-stranded DNA + 2-oxoglutarate + O2 = a 2'-deoxycytidine in double-stranded DNA + formaldehyde + succinate + CO2 + H(+)</text>
        <dbReference type="Rhea" id="RHEA:70439"/>
        <dbReference type="Rhea" id="RHEA-COMP:14237"/>
        <dbReference type="Rhea" id="RHEA-COMP:17070"/>
        <dbReference type="ChEBI" id="CHEBI:15378"/>
        <dbReference type="ChEBI" id="CHEBI:15379"/>
        <dbReference type="ChEBI" id="CHEBI:16526"/>
        <dbReference type="ChEBI" id="CHEBI:16810"/>
        <dbReference type="ChEBI" id="CHEBI:16842"/>
        <dbReference type="ChEBI" id="CHEBI:30031"/>
        <dbReference type="ChEBI" id="CHEBI:85452"/>
        <dbReference type="ChEBI" id="CHEBI:139075"/>
    </reaction>
    <physiologicalReaction direction="left-to-right" evidence="15">
        <dbReference type="Rhea" id="RHEA:70440"/>
    </physiologicalReaction>
</comment>
<dbReference type="SUPFAM" id="SSF51197">
    <property type="entry name" value="Clavaminate synthase-like"/>
    <property type="match status" value="1"/>
</dbReference>
<comment type="catalytic activity">
    <reaction evidence="12">
        <text>an N(1)-methyl-2'-deoxyadenosine in single-stranded DNA + 2-oxoglutarate + O2 = a 2'-deoxyadenosine in single-stranded DNA + formaldehyde + succinate + CO2 + H(+)</text>
        <dbReference type="Rhea" id="RHEA:70447"/>
        <dbReference type="Rhea" id="RHEA-COMP:17895"/>
        <dbReference type="Rhea" id="RHEA-COMP:17896"/>
        <dbReference type="ChEBI" id="CHEBI:15378"/>
        <dbReference type="ChEBI" id="CHEBI:15379"/>
        <dbReference type="ChEBI" id="CHEBI:16526"/>
        <dbReference type="ChEBI" id="CHEBI:16810"/>
        <dbReference type="ChEBI" id="CHEBI:16842"/>
        <dbReference type="ChEBI" id="CHEBI:30031"/>
        <dbReference type="ChEBI" id="CHEBI:90615"/>
        <dbReference type="ChEBI" id="CHEBI:139096"/>
    </reaction>
    <physiologicalReaction direction="left-to-right" evidence="12">
        <dbReference type="Rhea" id="RHEA:70448"/>
    </physiologicalReaction>
</comment>
<evidence type="ECO:0000313" key="29">
    <source>
        <dbReference type="EMBL" id="KAK2574157.1"/>
    </source>
</evidence>
<sequence>MIDSYFLRTGSTSKKRKLDDRETISEHRDSQTAGCMDDISNSGELSSRLSCFDNISSKQSLEWKKISAENLDLDYVQLFTKTEADSLFQQAERMIKYNANSKVFLHGKWHNIPRKQTAYGDTGLRYTFSGATVSAQPWSNAGFLKDICDLISTLTGHKFNFVLVNRYKDGIDHMGEHRDDETDLETGSAIASISLGQARDFIFRHADARGRSAKRKIEPVKLELSHGSLLMMNHPTNVYWFHSLPVRKRAFLPRINLTFRKMVVKS</sequence>
<organism evidence="29 30">
    <name type="scientific">Acropora cervicornis</name>
    <name type="common">Staghorn coral</name>
    <dbReference type="NCBI Taxonomy" id="6130"/>
    <lineage>
        <taxon>Eukaryota</taxon>
        <taxon>Metazoa</taxon>
        <taxon>Cnidaria</taxon>
        <taxon>Anthozoa</taxon>
        <taxon>Hexacorallia</taxon>
        <taxon>Scleractinia</taxon>
        <taxon>Astrocoeniina</taxon>
        <taxon>Acroporidae</taxon>
        <taxon>Acropora</taxon>
    </lineage>
</organism>
<dbReference type="Gene3D" id="2.60.120.590">
    <property type="entry name" value="Alpha-ketoglutarate-dependent dioxygenase AlkB-like"/>
    <property type="match status" value="1"/>
</dbReference>
<dbReference type="InterPro" id="IPR005123">
    <property type="entry name" value="Oxoglu/Fe-dep_dioxygenase_dom"/>
</dbReference>
<feature type="binding site" evidence="27">
    <location>
        <position position="165"/>
    </location>
    <ligand>
        <name>2-oxoglutarate</name>
        <dbReference type="ChEBI" id="CHEBI:16810"/>
    </ligand>
</feature>
<evidence type="ECO:0000313" key="30">
    <source>
        <dbReference type="Proteomes" id="UP001249851"/>
    </source>
</evidence>
<comment type="subcellular location">
    <subcellularLocation>
        <location evidence="2">Nucleus</location>
        <location evidence="2">Nucleolus</location>
    </subcellularLocation>
    <subcellularLocation>
        <location evidence="3">Nucleus</location>
        <location evidence="3">Nucleoplasm</location>
    </subcellularLocation>
</comment>
<evidence type="ECO:0000256" key="22">
    <source>
        <dbReference type="ARBA" id="ARBA00062909"/>
    </source>
</evidence>
<dbReference type="PROSITE" id="PS51471">
    <property type="entry name" value="FE2OG_OXY"/>
    <property type="match status" value="1"/>
</dbReference>
<dbReference type="EMBL" id="JARQWQ010000001">
    <property type="protein sequence ID" value="KAK2574157.1"/>
    <property type="molecule type" value="Genomic_DNA"/>
</dbReference>
<dbReference type="PANTHER" id="PTHR31573:SF1">
    <property type="entry name" value="DNA OXIDATIVE DEMETHYLASE ALKBH2"/>
    <property type="match status" value="1"/>
</dbReference>
<evidence type="ECO:0000256" key="20">
    <source>
        <dbReference type="ARBA" id="ARBA00052800"/>
    </source>
</evidence>
<feature type="domain" description="Fe2OG dioxygenase" evidence="28">
    <location>
        <begin position="158"/>
        <end position="263"/>
    </location>
</feature>
<keyword evidence="6" id="KW-0460">Magnesium</keyword>
<evidence type="ECO:0000256" key="9">
    <source>
        <dbReference type="ARBA" id="ARBA00023004"/>
    </source>
</evidence>
<dbReference type="GO" id="GO:0005730">
    <property type="term" value="C:nucleolus"/>
    <property type="evidence" value="ECO:0007669"/>
    <property type="project" value="UniProtKB-SubCell"/>
</dbReference>
<evidence type="ECO:0000256" key="12">
    <source>
        <dbReference type="ARBA" id="ARBA00051010"/>
    </source>
</evidence>
<evidence type="ECO:0000256" key="17">
    <source>
        <dbReference type="ARBA" id="ARBA00051755"/>
    </source>
</evidence>
<dbReference type="PANTHER" id="PTHR31573">
    <property type="entry name" value="ALPHA-KETOGLUTARATE-DEPENDENT DIOXYGENASE ALKB HOMOLOG 2"/>
    <property type="match status" value="1"/>
</dbReference>
<evidence type="ECO:0000256" key="24">
    <source>
        <dbReference type="ARBA" id="ARBA00072134"/>
    </source>
</evidence>
<evidence type="ECO:0000256" key="18">
    <source>
        <dbReference type="ARBA" id="ARBA00052597"/>
    </source>
</evidence>
<keyword evidence="9" id="KW-0408">Iron</keyword>
<dbReference type="FunFam" id="2.60.120.590:FF:000004">
    <property type="entry name" value="DNA oxidative demethylase ALKBH2"/>
    <property type="match status" value="1"/>
</dbReference>
<evidence type="ECO:0000256" key="27">
    <source>
        <dbReference type="PIRSR" id="PIRSR632852-1"/>
    </source>
</evidence>
<dbReference type="GO" id="GO:0005654">
    <property type="term" value="C:nucleoplasm"/>
    <property type="evidence" value="ECO:0007669"/>
    <property type="project" value="UniProtKB-SubCell"/>
</dbReference>
<feature type="binding site" evidence="27">
    <location>
        <position position="260"/>
    </location>
    <ligand>
        <name>2-oxoglutarate</name>
        <dbReference type="ChEBI" id="CHEBI:16810"/>
    </ligand>
</feature>
<evidence type="ECO:0000256" key="3">
    <source>
        <dbReference type="ARBA" id="ARBA00004642"/>
    </source>
</evidence>
<keyword evidence="11" id="KW-0539">Nucleus</keyword>
<comment type="catalytic activity">
    <reaction evidence="17">
        <text>a 1,N(2)-etheno-2'-deoxyguanosine in double-stranded DNA + 2-oxoglutarate + O2 + H2O = a 2'-deoxyguanosine in double-stranded DNA + glyoxal + succinate + CO2</text>
        <dbReference type="Rhea" id="RHEA:70487"/>
        <dbReference type="Rhea" id="RHEA-COMP:17910"/>
        <dbReference type="Rhea" id="RHEA-COMP:17912"/>
        <dbReference type="ChEBI" id="CHEBI:15377"/>
        <dbReference type="ChEBI" id="CHEBI:15379"/>
        <dbReference type="ChEBI" id="CHEBI:16526"/>
        <dbReference type="ChEBI" id="CHEBI:16810"/>
        <dbReference type="ChEBI" id="CHEBI:30031"/>
        <dbReference type="ChEBI" id="CHEBI:34779"/>
        <dbReference type="ChEBI" id="CHEBI:85445"/>
        <dbReference type="ChEBI" id="CHEBI:189586"/>
    </reaction>
    <physiologicalReaction direction="left-to-right" evidence="17">
        <dbReference type="Rhea" id="RHEA:70488"/>
    </physiologicalReaction>
</comment>
<evidence type="ECO:0000256" key="21">
    <source>
        <dbReference type="ARBA" id="ARBA00053025"/>
    </source>
</evidence>
<evidence type="ECO:0000256" key="4">
    <source>
        <dbReference type="ARBA" id="ARBA00022723"/>
    </source>
</evidence>
<keyword evidence="5" id="KW-0227">DNA damage</keyword>
<comment type="catalytic activity">
    <reaction evidence="18">
        <text>a 3,N(4)-etheno-2'-deoxycytidine in single-stranded DNA + 2-oxoglutarate + O2 + H2O = a 2'-deoxycytidine in single-stranded DNA + glyoxal + succinate + CO2</text>
        <dbReference type="Rhea" id="RHEA:70471"/>
        <dbReference type="Rhea" id="RHEA-COMP:12846"/>
        <dbReference type="Rhea" id="RHEA-COMP:17906"/>
        <dbReference type="ChEBI" id="CHEBI:15377"/>
        <dbReference type="ChEBI" id="CHEBI:15379"/>
        <dbReference type="ChEBI" id="CHEBI:16526"/>
        <dbReference type="ChEBI" id="CHEBI:16810"/>
        <dbReference type="ChEBI" id="CHEBI:30031"/>
        <dbReference type="ChEBI" id="CHEBI:34779"/>
        <dbReference type="ChEBI" id="CHEBI:85452"/>
        <dbReference type="ChEBI" id="CHEBI:189585"/>
    </reaction>
    <physiologicalReaction direction="left-to-right" evidence="18">
        <dbReference type="Rhea" id="RHEA:70472"/>
    </physiologicalReaction>
</comment>
<dbReference type="InterPro" id="IPR027450">
    <property type="entry name" value="AlkB-like"/>
</dbReference>
<keyword evidence="7" id="KW-0223">Dioxygenase</keyword>
<dbReference type="GO" id="GO:0008198">
    <property type="term" value="F:ferrous iron binding"/>
    <property type="evidence" value="ECO:0007669"/>
    <property type="project" value="TreeGrafter"/>
</dbReference>
<dbReference type="GO" id="GO:0051747">
    <property type="term" value="F:cytosine C-5 DNA demethylase activity"/>
    <property type="evidence" value="ECO:0007669"/>
    <property type="project" value="TreeGrafter"/>
</dbReference>
<comment type="catalytic activity">
    <reaction evidence="21">
        <text>a methylated nucleobase within DNA + 2-oxoglutarate + O2 = a nucleobase within DNA + formaldehyde + succinate + CO2</text>
        <dbReference type="Rhea" id="RHEA:30299"/>
        <dbReference type="Rhea" id="RHEA-COMP:12192"/>
        <dbReference type="Rhea" id="RHEA-COMP:12193"/>
        <dbReference type="ChEBI" id="CHEBI:15379"/>
        <dbReference type="ChEBI" id="CHEBI:16526"/>
        <dbReference type="ChEBI" id="CHEBI:16810"/>
        <dbReference type="ChEBI" id="CHEBI:16842"/>
        <dbReference type="ChEBI" id="CHEBI:30031"/>
        <dbReference type="ChEBI" id="CHEBI:32875"/>
        <dbReference type="ChEBI" id="CHEBI:64428"/>
        <dbReference type="EC" id="1.14.11.33"/>
    </reaction>
    <physiologicalReaction direction="left-to-right" evidence="21">
        <dbReference type="Rhea" id="RHEA:30300"/>
    </physiologicalReaction>
</comment>
<feature type="binding site" evidence="27">
    <location>
        <position position="177"/>
    </location>
    <ligand>
        <name>2-oxoglutarate</name>
        <dbReference type="ChEBI" id="CHEBI:16810"/>
    </ligand>
</feature>
<gene>
    <name evidence="29" type="ORF">P5673_000292</name>
</gene>
<evidence type="ECO:0000256" key="26">
    <source>
        <dbReference type="ARBA" id="ARBA00081727"/>
    </source>
</evidence>
<evidence type="ECO:0000256" key="6">
    <source>
        <dbReference type="ARBA" id="ARBA00022842"/>
    </source>
</evidence>
<evidence type="ECO:0000259" key="28">
    <source>
        <dbReference type="PROSITE" id="PS51471"/>
    </source>
</evidence>
<dbReference type="InterPro" id="IPR032852">
    <property type="entry name" value="ALKBH2"/>
</dbReference>
<comment type="catalytic activity">
    <reaction evidence="19">
        <text>a 1,N(6)-etheno-2'-deoxyadenosine in double-stranded DNA + 2-oxoglutarate + O2 + H2O = a 2'-deoxyadenosine in double-stranded DNA + glyoxal + succinate + CO2</text>
        <dbReference type="Rhea" id="RHEA:70463"/>
        <dbReference type="Rhea" id="RHEA-COMP:17897"/>
        <dbReference type="Rhea" id="RHEA-COMP:17903"/>
        <dbReference type="ChEBI" id="CHEBI:15377"/>
        <dbReference type="ChEBI" id="CHEBI:15379"/>
        <dbReference type="ChEBI" id="CHEBI:16526"/>
        <dbReference type="ChEBI" id="CHEBI:16810"/>
        <dbReference type="ChEBI" id="CHEBI:30031"/>
        <dbReference type="ChEBI" id="CHEBI:34779"/>
        <dbReference type="ChEBI" id="CHEBI:90615"/>
        <dbReference type="ChEBI" id="CHEBI:189583"/>
    </reaction>
    <physiologicalReaction direction="left-to-right" evidence="19">
        <dbReference type="Rhea" id="RHEA:70464"/>
    </physiologicalReaction>
</comment>
<evidence type="ECO:0000256" key="15">
    <source>
        <dbReference type="ARBA" id="ARBA00051376"/>
    </source>
</evidence>
<dbReference type="GO" id="GO:0035516">
    <property type="term" value="F:broad specificity oxidative DNA demethylase activity"/>
    <property type="evidence" value="ECO:0007669"/>
    <property type="project" value="UniProtKB-EC"/>
</dbReference>
<evidence type="ECO:0000256" key="7">
    <source>
        <dbReference type="ARBA" id="ARBA00022964"/>
    </source>
</evidence>
<evidence type="ECO:0000256" key="25">
    <source>
        <dbReference type="ARBA" id="ARBA00077989"/>
    </source>
</evidence>
<evidence type="ECO:0000256" key="23">
    <source>
        <dbReference type="ARBA" id="ARBA00066725"/>
    </source>
</evidence>
<evidence type="ECO:0000256" key="14">
    <source>
        <dbReference type="ARBA" id="ARBA00051189"/>
    </source>
</evidence>
<evidence type="ECO:0000256" key="13">
    <source>
        <dbReference type="ARBA" id="ARBA00051165"/>
    </source>
</evidence>
<evidence type="ECO:0000256" key="5">
    <source>
        <dbReference type="ARBA" id="ARBA00022763"/>
    </source>
</evidence>
<keyword evidence="8" id="KW-0560">Oxidoreductase</keyword>
<evidence type="ECO:0000256" key="19">
    <source>
        <dbReference type="ARBA" id="ARBA00052627"/>
    </source>
</evidence>
<dbReference type="GO" id="GO:0006307">
    <property type="term" value="P:DNA alkylation repair"/>
    <property type="evidence" value="ECO:0007669"/>
    <property type="project" value="UniProtKB-ARBA"/>
</dbReference>
<feature type="binding site" evidence="27">
    <location>
        <position position="254"/>
    </location>
    <ligand>
        <name>2-oxoglutarate</name>
        <dbReference type="ChEBI" id="CHEBI:16810"/>
    </ligand>
</feature>
<comment type="cofactor">
    <cofactor evidence="1">
        <name>Fe(2+)</name>
        <dbReference type="ChEBI" id="CHEBI:29033"/>
    </cofactor>
</comment>
<name>A0AAD9VHL6_ACRCE</name>
<feature type="binding site" evidence="27">
    <location>
        <position position="242"/>
    </location>
    <ligand>
        <name>2-oxoglutarate</name>
        <dbReference type="ChEBI" id="CHEBI:16810"/>
    </ligand>
</feature>
<evidence type="ECO:0000256" key="16">
    <source>
        <dbReference type="ARBA" id="ARBA00051434"/>
    </source>
</evidence>